<dbReference type="RefSeq" id="WP_241564566.1">
    <property type="nucleotide sequence ID" value="NZ_SAUN01000001.1"/>
</dbReference>
<gene>
    <name evidence="5" type="ORF">EDD27_8912</name>
</gene>
<dbReference type="InterPro" id="IPR006115">
    <property type="entry name" value="6PGDH_NADP-bd"/>
</dbReference>
<dbReference type="GO" id="GO:0003677">
    <property type="term" value="F:DNA binding"/>
    <property type="evidence" value="ECO:0007669"/>
    <property type="project" value="TreeGrafter"/>
</dbReference>
<feature type="domain" description="NADPH-dependent reductive aminase-like C-terminal" evidence="4">
    <location>
        <begin position="179"/>
        <end position="304"/>
    </location>
</feature>
<dbReference type="GO" id="GO:0016491">
    <property type="term" value="F:oxidoreductase activity"/>
    <property type="evidence" value="ECO:0007669"/>
    <property type="project" value="UniProtKB-KW"/>
</dbReference>
<dbReference type="GO" id="GO:0000785">
    <property type="term" value="C:chromatin"/>
    <property type="evidence" value="ECO:0007669"/>
    <property type="project" value="TreeGrafter"/>
</dbReference>
<dbReference type="SUPFAM" id="SSF51735">
    <property type="entry name" value="NAD(P)-binding Rossmann-fold domains"/>
    <property type="match status" value="1"/>
</dbReference>
<dbReference type="InterPro" id="IPR008927">
    <property type="entry name" value="6-PGluconate_DH-like_C_sf"/>
</dbReference>
<sequence length="311" mass="32332">MTAANPTLKDQIMQNPDTGRAPVTVIGLGLMGQALAGAFLREGHPTTVWNRTAAKAEHLVARGATFTDSVGDAVAASPLVVVCVSDYDAVHELLDPLGEVLDGRVVVNLTSGTSRVARETAEWAAKRGADYLDGAILAVPQAIGTADAIILYSGPRSAFDLHEPALRSLAAGTTYLGEDHGLSSLYDVAVLSLMWNILNGFLQAAALLGAAGVDAATFAPMAKTGIGIVADWVAAYAQQIDDGTYAALDSTIDTHVAAMEHLVHESEALGVNAELPRFIKALTDRAVAGGHGGSGYAAMIEQFRTPSEVRS</sequence>
<evidence type="ECO:0000313" key="5">
    <source>
        <dbReference type="EMBL" id="RVX46066.1"/>
    </source>
</evidence>
<proteinExistence type="inferred from homology"/>
<keyword evidence="2" id="KW-0560">Oxidoreductase</keyword>
<dbReference type="InterPro" id="IPR036291">
    <property type="entry name" value="NAD(P)-bd_dom_sf"/>
</dbReference>
<dbReference type="InterPro" id="IPR015815">
    <property type="entry name" value="HIBADH-related"/>
</dbReference>
<evidence type="ECO:0000259" key="4">
    <source>
        <dbReference type="Pfam" id="PF21761"/>
    </source>
</evidence>
<dbReference type="PANTHER" id="PTHR43580">
    <property type="entry name" value="OXIDOREDUCTASE GLYR1-RELATED"/>
    <property type="match status" value="1"/>
</dbReference>
<protein>
    <submittedName>
        <fullName evidence="5">3-hydroxyisobutyrate dehydrogenase-like beta-hydroxyacid dehydrogenase</fullName>
    </submittedName>
</protein>
<feature type="domain" description="6-phosphogluconate dehydrogenase NADP-binding" evidence="3">
    <location>
        <begin position="23"/>
        <end position="177"/>
    </location>
</feature>
<keyword evidence="6" id="KW-1185">Reference proteome</keyword>
<dbReference type="EMBL" id="SAUN01000001">
    <property type="protein sequence ID" value="RVX46066.1"/>
    <property type="molecule type" value="Genomic_DNA"/>
</dbReference>
<dbReference type="GO" id="GO:0031491">
    <property type="term" value="F:nucleosome binding"/>
    <property type="evidence" value="ECO:0007669"/>
    <property type="project" value="TreeGrafter"/>
</dbReference>
<dbReference type="GO" id="GO:0050661">
    <property type="term" value="F:NADP binding"/>
    <property type="evidence" value="ECO:0007669"/>
    <property type="project" value="InterPro"/>
</dbReference>
<name>A0A438MKB8_9ACTN</name>
<evidence type="ECO:0000313" key="6">
    <source>
        <dbReference type="Proteomes" id="UP000284824"/>
    </source>
</evidence>
<dbReference type="InterPro" id="IPR048666">
    <property type="entry name" value="RedAm-like_C"/>
</dbReference>
<evidence type="ECO:0000256" key="1">
    <source>
        <dbReference type="ARBA" id="ARBA00009080"/>
    </source>
</evidence>
<comment type="similarity">
    <text evidence="1">Belongs to the HIBADH-related family.</text>
</comment>
<dbReference type="Gene3D" id="1.10.1040.10">
    <property type="entry name" value="N-(1-d-carboxylethyl)-l-norvaline Dehydrogenase, domain 2"/>
    <property type="match status" value="1"/>
</dbReference>
<dbReference type="Proteomes" id="UP000284824">
    <property type="component" value="Unassembled WGS sequence"/>
</dbReference>
<dbReference type="GO" id="GO:0140673">
    <property type="term" value="P:transcription elongation-coupled chromatin remodeling"/>
    <property type="evidence" value="ECO:0007669"/>
    <property type="project" value="TreeGrafter"/>
</dbReference>
<dbReference type="PANTHER" id="PTHR43580:SF2">
    <property type="entry name" value="CYTOKINE-LIKE NUCLEAR FACTOR N-PAC"/>
    <property type="match status" value="1"/>
</dbReference>
<reference evidence="5 6" key="1">
    <citation type="submission" date="2019-01" db="EMBL/GenBank/DDBJ databases">
        <title>Sequencing the genomes of 1000 actinobacteria strains.</title>
        <authorList>
            <person name="Klenk H.-P."/>
        </authorList>
    </citation>
    <scope>NUCLEOTIDE SEQUENCE [LARGE SCALE GENOMIC DNA]</scope>
    <source>
        <strain evidence="5 6">DSM 43925</strain>
    </source>
</reference>
<dbReference type="Gene3D" id="3.40.50.720">
    <property type="entry name" value="NAD(P)-binding Rossmann-like Domain"/>
    <property type="match status" value="1"/>
</dbReference>
<dbReference type="AlphaFoldDB" id="A0A438MKB8"/>
<organism evidence="5 6">
    <name type="scientific">Nonomuraea polychroma</name>
    <dbReference type="NCBI Taxonomy" id="46176"/>
    <lineage>
        <taxon>Bacteria</taxon>
        <taxon>Bacillati</taxon>
        <taxon>Actinomycetota</taxon>
        <taxon>Actinomycetes</taxon>
        <taxon>Streptosporangiales</taxon>
        <taxon>Streptosporangiaceae</taxon>
        <taxon>Nonomuraea</taxon>
    </lineage>
</organism>
<dbReference type="Pfam" id="PF21761">
    <property type="entry name" value="RedAm-like_C"/>
    <property type="match status" value="1"/>
</dbReference>
<dbReference type="Pfam" id="PF03446">
    <property type="entry name" value="NAD_binding_2"/>
    <property type="match status" value="1"/>
</dbReference>
<dbReference type="SUPFAM" id="SSF48179">
    <property type="entry name" value="6-phosphogluconate dehydrogenase C-terminal domain-like"/>
    <property type="match status" value="1"/>
</dbReference>
<accession>A0A438MKB8</accession>
<comment type="caution">
    <text evidence="5">The sequence shown here is derived from an EMBL/GenBank/DDBJ whole genome shotgun (WGS) entry which is preliminary data.</text>
</comment>
<dbReference type="InterPro" id="IPR013328">
    <property type="entry name" value="6PGD_dom2"/>
</dbReference>
<evidence type="ECO:0000259" key="3">
    <source>
        <dbReference type="Pfam" id="PF03446"/>
    </source>
</evidence>
<evidence type="ECO:0000256" key="2">
    <source>
        <dbReference type="ARBA" id="ARBA00023002"/>
    </source>
</evidence>
<dbReference type="PIRSF" id="PIRSF000103">
    <property type="entry name" value="HIBADH"/>
    <property type="match status" value="1"/>
</dbReference>
<dbReference type="InterPro" id="IPR051265">
    <property type="entry name" value="HIBADH-related_NP60_sf"/>
</dbReference>